<dbReference type="Proteomes" id="UP001589613">
    <property type="component" value="Unassembled WGS sequence"/>
</dbReference>
<evidence type="ECO:0000256" key="3">
    <source>
        <dbReference type="ARBA" id="ARBA00022692"/>
    </source>
</evidence>
<evidence type="ECO:0000256" key="4">
    <source>
        <dbReference type="ARBA" id="ARBA00022989"/>
    </source>
</evidence>
<dbReference type="InterPro" id="IPR050545">
    <property type="entry name" value="Mycobact_MmpL"/>
</dbReference>
<dbReference type="Pfam" id="PF03176">
    <property type="entry name" value="MMPL"/>
    <property type="match status" value="2"/>
</dbReference>
<feature type="transmembrane region" description="Helical" evidence="6">
    <location>
        <begin position="528"/>
        <end position="545"/>
    </location>
</feature>
<evidence type="ECO:0000256" key="2">
    <source>
        <dbReference type="ARBA" id="ARBA00022475"/>
    </source>
</evidence>
<dbReference type="PANTHER" id="PTHR33406">
    <property type="entry name" value="MEMBRANE PROTEIN MJ1562-RELATED"/>
    <property type="match status" value="1"/>
</dbReference>
<dbReference type="RefSeq" id="WP_181409566.1">
    <property type="nucleotide sequence ID" value="NZ_JBHMAX010000023.1"/>
</dbReference>
<reference evidence="8 9" key="1">
    <citation type="submission" date="2024-09" db="EMBL/GenBank/DDBJ databases">
        <authorList>
            <person name="Sun Q."/>
            <person name="Mori K."/>
        </authorList>
    </citation>
    <scope>NUCLEOTIDE SEQUENCE [LARGE SCALE GENOMIC DNA]</scope>
    <source>
        <strain evidence="8 9">JCM 12763</strain>
    </source>
</reference>
<evidence type="ECO:0000313" key="8">
    <source>
        <dbReference type="EMBL" id="MFB9732926.1"/>
    </source>
</evidence>
<feature type="transmembrane region" description="Helical" evidence="6">
    <location>
        <begin position="749"/>
        <end position="768"/>
    </location>
</feature>
<sequence>MSRVLARLGSWAYRRPLLVLLVWALVVGGVVALVRTADPDISTSIEVEGTPAQEVLGAVAAQLPEAGGTQGTVVLRADDGGRLDEGDRAQAVVTGLEDAVSTGHVVDRAALAEEERNELHATVATRAEQAMADELDAALADLEEGLASVEGSLAGQADQVPAQQLAARQEALADVGARVTALREAGPAERVDGVDELSAQLGTLMEADPAVASTLGASLGGSGELLGGEESARDRLDQQVDEQVDEVLADLAELQEGPAPEGRLLEVDGTTVPDVRVGDDGTVAVVTLQLTEQLDDLPDGAGEEVTEAIGDAVGQVGVSEYPSASLQPLEPPVGGHEAVGLAVAAVVLVLTLGSLVAAGLPILTALVGVVVGVGGAFGLSEHYQMTSTTPVLALMIGLAVGIDYALFIVHRQRSFILTEDPRPDAHAAAARAVGTAGSAVVFAGLTVIVALLGLLVVDIGFVSTMALVAAVTVALAVLVSITALPALLGLVGERVVGARARRAGTHRPAPERTGPAAWWVGTVTARPWVTVLLVVGVMALAAVPVQGLRLGMPSGGAAAVGSPERTNDDLTSQALGEGANGPLVVTVQRDGPQEADLDRLGGTVDQLADVPGVANASVRGLSEDGSLEIYAVTPVEGPTAASTEELVHRLRDPGTLDVGGDVGVTGLAAINIDLSERLADAVPDYLAVVVGLSLVLLLLVFRSVAVPLVATAGFLLTIAATFGLTTAVFGDASLGWLAGVDRPGVVLSFLPIMATGILYGLAMDYQVFVGTSMREDHVHGASAEEAVRSGFVHASRVVVAAAVIMVSIFAVFVLTDDVMVRQFGFTLAAGILLDAFLVRLTLLPAVMAATGERVWWIPRWLDRVLPRIDVEGSRLGHDDVAAPVDRSPVPAAAP</sequence>
<keyword evidence="4 6" id="KW-1133">Transmembrane helix</keyword>
<keyword evidence="9" id="KW-1185">Reference proteome</keyword>
<comment type="subcellular location">
    <subcellularLocation>
        <location evidence="1">Cell membrane</location>
        <topology evidence="1">Multi-pass membrane protein</topology>
    </subcellularLocation>
</comment>
<gene>
    <name evidence="8" type="ORF">ACFFN0_12825</name>
</gene>
<evidence type="ECO:0000256" key="5">
    <source>
        <dbReference type="ARBA" id="ARBA00023136"/>
    </source>
</evidence>
<feature type="transmembrane region" description="Helical" evidence="6">
    <location>
        <begin position="391"/>
        <end position="409"/>
    </location>
</feature>
<feature type="transmembrane region" description="Helical" evidence="6">
    <location>
        <begin position="708"/>
        <end position="729"/>
    </location>
</feature>
<evidence type="ECO:0000313" key="9">
    <source>
        <dbReference type="Proteomes" id="UP001589613"/>
    </source>
</evidence>
<dbReference type="Gene3D" id="1.20.1640.10">
    <property type="entry name" value="Multidrug efflux transporter AcrB transmembrane domain"/>
    <property type="match status" value="2"/>
</dbReference>
<keyword evidence="5 6" id="KW-0472">Membrane</keyword>
<feature type="transmembrane region" description="Helical" evidence="6">
    <location>
        <begin position="430"/>
        <end position="455"/>
    </location>
</feature>
<name>A0ABV5V569_9MICO</name>
<dbReference type="PANTHER" id="PTHR33406:SF13">
    <property type="entry name" value="MEMBRANE PROTEIN YDFJ"/>
    <property type="match status" value="1"/>
</dbReference>
<comment type="caution">
    <text evidence="8">The sequence shown here is derived from an EMBL/GenBank/DDBJ whole genome shotgun (WGS) entry which is preliminary data.</text>
</comment>
<protein>
    <submittedName>
        <fullName evidence="8">MMPL family transporter</fullName>
    </submittedName>
</protein>
<proteinExistence type="predicted"/>
<feature type="transmembrane region" description="Helical" evidence="6">
    <location>
        <begin position="827"/>
        <end position="849"/>
    </location>
</feature>
<evidence type="ECO:0000259" key="7">
    <source>
        <dbReference type="PROSITE" id="PS50156"/>
    </source>
</evidence>
<keyword evidence="3 6" id="KW-0812">Transmembrane</keyword>
<dbReference type="EMBL" id="JBHMAX010000023">
    <property type="protein sequence ID" value="MFB9732926.1"/>
    <property type="molecule type" value="Genomic_DNA"/>
</dbReference>
<dbReference type="InterPro" id="IPR000731">
    <property type="entry name" value="SSD"/>
</dbReference>
<evidence type="ECO:0000256" key="6">
    <source>
        <dbReference type="SAM" id="Phobius"/>
    </source>
</evidence>
<evidence type="ECO:0000256" key="1">
    <source>
        <dbReference type="ARBA" id="ARBA00004651"/>
    </source>
</evidence>
<dbReference type="InterPro" id="IPR004869">
    <property type="entry name" value="MMPL_dom"/>
</dbReference>
<feature type="transmembrane region" description="Helical" evidence="6">
    <location>
        <begin position="467"/>
        <end position="492"/>
    </location>
</feature>
<feature type="transmembrane region" description="Helical" evidence="6">
    <location>
        <begin position="685"/>
        <end position="701"/>
    </location>
</feature>
<feature type="transmembrane region" description="Helical" evidence="6">
    <location>
        <begin position="797"/>
        <end position="815"/>
    </location>
</feature>
<feature type="transmembrane region" description="Helical" evidence="6">
    <location>
        <begin position="338"/>
        <end position="357"/>
    </location>
</feature>
<accession>A0ABV5V569</accession>
<keyword evidence="2" id="KW-1003">Cell membrane</keyword>
<dbReference type="PROSITE" id="PS50156">
    <property type="entry name" value="SSD"/>
    <property type="match status" value="2"/>
</dbReference>
<feature type="domain" description="SSD" evidence="7">
    <location>
        <begin position="684"/>
        <end position="849"/>
    </location>
</feature>
<organism evidence="8 9">
    <name type="scientific">Ornithinimicrobium kibberense</name>
    <dbReference type="NCBI Taxonomy" id="282060"/>
    <lineage>
        <taxon>Bacteria</taxon>
        <taxon>Bacillati</taxon>
        <taxon>Actinomycetota</taxon>
        <taxon>Actinomycetes</taxon>
        <taxon>Micrococcales</taxon>
        <taxon>Ornithinimicrobiaceae</taxon>
        <taxon>Ornithinimicrobium</taxon>
    </lineage>
</organism>
<feature type="domain" description="SSD" evidence="7">
    <location>
        <begin position="355"/>
        <end position="490"/>
    </location>
</feature>
<feature type="transmembrane region" description="Helical" evidence="6">
    <location>
        <begin position="362"/>
        <end position="379"/>
    </location>
</feature>
<dbReference type="SUPFAM" id="SSF82866">
    <property type="entry name" value="Multidrug efflux transporter AcrB transmembrane domain"/>
    <property type="match status" value="2"/>
</dbReference>